<name>X0B2R5_FUSOX</name>
<protein>
    <submittedName>
        <fullName evidence="2">Uncharacterized protein</fullName>
    </submittedName>
</protein>
<dbReference type="HOGENOM" id="CLU_2158539_0_0_1"/>
<evidence type="ECO:0000313" key="2">
    <source>
        <dbReference type="EMBL" id="EXK76415.1"/>
    </source>
</evidence>
<reference evidence="2 3" key="1">
    <citation type="submission" date="2011-11" db="EMBL/GenBank/DDBJ databases">
        <title>The Genome Sequence of Fusarium oxysporum PHW815.</title>
        <authorList>
            <consortium name="The Broad Institute Genome Sequencing Platform"/>
            <person name="Ma L.-J."/>
            <person name="Gale L.R."/>
            <person name="Schwartz D.C."/>
            <person name="Zhou S."/>
            <person name="Corby-Kistler H."/>
            <person name="Young S.K."/>
            <person name="Zeng Q."/>
            <person name="Gargeya S."/>
            <person name="Fitzgerald M."/>
            <person name="Haas B."/>
            <person name="Abouelleil A."/>
            <person name="Alvarado L."/>
            <person name="Arachchi H.M."/>
            <person name="Berlin A."/>
            <person name="Brown A."/>
            <person name="Chapman S.B."/>
            <person name="Chen Z."/>
            <person name="Dunbar C."/>
            <person name="Freedman E."/>
            <person name="Gearin G."/>
            <person name="Goldberg J."/>
            <person name="Griggs A."/>
            <person name="Gujja S."/>
            <person name="Heiman D."/>
            <person name="Howarth C."/>
            <person name="Larson L."/>
            <person name="Lui A."/>
            <person name="MacDonald P.J.P."/>
            <person name="Montmayeur A."/>
            <person name="Murphy C."/>
            <person name="Neiman D."/>
            <person name="Pearson M."/>
            <person name="Priest M."/>
            <person name="Roberts A."/>
            <person name="Saif S."/>
            <person name="Shea T."/>
            <person name="Shenoy N."/>
            <person name="Sisk P."/>
            <person name="Stolte C."/>
            <person name="Sykes S."/>
            <person name="Wortman J."/>
            <person name="Nusbaum C."/>
            <person name="Birren B."/>
        </authorList>
    </citation>
    <scope>NUCLEOTIDE SEQUENCE [LARGE SCALE GENOMIC DNA]</scope>
    <source>
        <strain evidence="2 3">54005</strain>
    </source>
</reference>
<evidence type="ECO:0000313" key="3">
    <source>
        <dbReference type="Proteomes" id="UP000030663"/>
    </source>
</evidence>
<accession>X0B2R5</accession>
<feature type="compositionally biased region" description="Polar residues" evidence="1">
    <location>
        <begin position="95"/>
        <end position="105"/>
    </location>
</feature>
<gene>
    <name evidence="2" type="ORF">FOQG_18843</name>
</gene>
<dbReference type="AlphaFoldDB" id="X0B2R5"/>
<keyword evidence="3" id="KW-1185">Reference proteome</keyword>
<organism evidence="2 3">
    <name type="scientific">Fusarium oxysporum f. sp. raphani 54005</name>
    <dbReference type="NCBI Taxonomy" id="1089458"/>
    <lineage>
        <taxon>Eukaryota</taxon>
        <taxon>Fungi</taxon>
        <taxon>Dikarya</taxon>
        <taxon>Ascomycota</taxon>
        <taxon>Pezizomycotina</taxon>
        <taxon>Sordariomycetes</taxon>
        <taxon>Hypocreomycetidae</taxon>
        <taxon>Hypocreales</taxon>
        <taxon>Nectriaceae</taxon>
        <taxon>Fusarium</taxon>
        <taxon>Fusarium oxysporum species complex</taxon>
    </lineage>
</organism>
<feature type="region of interest" description="Disordered" evidence="1">
    <location>
        <begin position="88"/>
        <end position="111"/>
    </location>
</feature>
<proteinExistence type="predicted"/>
<dbReference type="EMBL" id="KI979514">
    <property type="protein sequence ID" value="EXK76415.1"/>
    <property type="molecule type" value="Genomic_DNA"/>
</dbReference>
<evidence type="ECO:0000256" key="1">
    <source>
        <dbReference type="SAM" id="MobiDB-lite"/>
    </source>
</evidence>
<dbReference type="Proteomes" id="UP000030663">
    <property type="component" value="Unassembled WGS sequence"/>
</dbReference>
<sequence>MIRPIVEVPREINHRVSLRIESFEGRGKFLDWGRRHGSPRCPGNMAHRRRRILNPRAFIDTSCLRRGALKMMSRVIRRRLATLRSFDGMRHPLSGLSSPSNQYLKTLNEES</sequence>